<dbReference type="Gene3D" id="3.90.79.10">
    <property type="entry name" value="Nucleoside Triphosphate Pyrophosphohydrolase"/>
    <property type="match status" value="1"/>
</dbReference>
<keyword evidence="1" id="KW-0812">Transmembrane</keyword>
<dbReference type="SUPFAM" id="SSF55811">
    <property type="entry name" value="Nudix"/>
    <property type="match status" value="1"/>
</dbReference>
<accession>A0ABR3GEV5</accession>
<keyword evidence="4" id="KW-1185">Reference proteome</keyword>
<dbReference type="Proteomes" id="UP001447188">
    <property type="component" value="Unassembled WGS sequence"/>
</dbReference>
<feature type="transmembrane region" description="Helical" evidence="1">
    <location>
        <begin position="373"/>
        <end position="394"/>
    </location>
</feature>
<dbReference type="PANTHER" id="PTHR12992">
    <property type="entry name" value="NUDIX HYDROLASE"/>
    <property type="match status" value="1"/>
</dbReference>
<dbReference type="Pfam" id="PF00293">
    <property type="entry name" value="NUDIX"/>
    <property type="match status" value="1"/>
</dbReference>
<keyword evidence="1" id="KW-0472">Membrane</keyword>
<dbReference type="InterPro" id="IPR000086">
    <property type="entry name" value="NUDIX_hydrolase_dom"/>
</dbReference>
<evidence type="ECO:0000256" key="1">
    <source>
        <dbReference type="SAM" id="Phobius"/>
    </source>
</evidence>
<evidence type="ECO:0000313" key="3">
    <source>
        <dbReference type="EMBL" id="KAL0634454.1"/>
    </source>
</evidence>
<dbReference type="PANTHER" id="PTHR12992:SF44">
    <property type="entry name" value="NUDIX HYDROLASE DOMAIN-CONTAINING PROTEIN"/>
    <property type="match status" value="1"/>
</dbReference>
<dbReference type="PROSITE" id="PS51462">
    <property type="entry name" value="NUDIX"/>
    <property type="match status" value="1"/>
</dbReference>
<keyword evidence="1" id="KW-1133">Transmembrane helix</keyword>
<organism evidence="3 4">
    <name type="scientific">Discina gigas</name>
    <dbReference type="NCBI Taxonomy" id="1032678"/>
    <lineage>
        <taxon>Eukaryota</taxon>
        <taxon>Fungi</taxon>
        <taxon>Dikarya</taxon>
        <taxon>Ascomycota</taxon>
        <taxon>Pezizomycotina</taxon>
        <taxon>Pezizomycetes</taxon>
        <taxon>Pezizales</taxon>
        <taxon>Discinaceae</taxon>
        <taxon>Discina</taxon>
    </lineage>
</organism>
<sequence length="399" mass="44334">MAMDSLSTDIIPALHRALEELCENPPPSIPSPAATPKRASVALVIRIQPHPSHRPENNAEATNLSDFFDLPWVQRGDPECLFIKRAARKGDRWTSHVALPGGKRDAEDKGDYEAAVRECLEEAGLDLDGGMAISCGKLPDRVVTTSWGTVPLMVLCPFVFLHISPVPPPLHLQPTEVASAHWVPLRTLLSPTFRTVEKCDVSDRLAKQRWGLWGRVTRWGLRLALGQMEFSAIRLWPSLSVFSSFGGDFLGETEAGGRSWGRPMLLWGLTLGVVTDFFEMLPHNQPAGGWHYPTFTGPDIRAVVWLMTRGLRKRNWENARLRSMAQALNEAEKDIRNSMVLVDSKGSGNHERGPRASIVGTLIEGYYDVVRTAVWVTLFGRTLVTGATIGAVWWRYGRS</sequence>
<evidence type="ECO:0000313" key="4">
    <source>
        <dbReference type="Proteomes" id="UP001447188"/>
    </source>
</evidence>
<name>A0ABR3GEV5_9PEZI</name>
<proteinExistence type="predicted"/>
<dbReference type="InterPro" id="IPR045121">
    <property type="entry name" value="CoAse"/>
</dbReference>
<evidence type="ECO:0000259" key="2">
    <source>
        <dbReference type="PROSITE" id="PS51462"/>
    </source>
</evidence>
<feature type="domain" description="Nudix hydrolase" evidence="2">
    <location>
        <begin position="36"/>
        <end position="207"/>
    </location>
</feature>
<protein>
    <recommendedName>
        <fullName evidence="2">Nudix hydrolase domain-containing protein</fullName>
    </recommendedName>
</protein>
<reference evidence="3 4" key="1">
    <citation type="submission" date="2024-02" db="EMBL/GenBank/DDBJ databases">
        <title>Discinaceae phylogenomics.</title>
        <authorList>
            <person name="Dirks A.C."/>
            <person name="James T.Y."/>
        </authorList>
    </citation>
    <scope>NUCLEOTIDE SEQUENCE [LARGE SCALE GENOMIC DNA]</scope>
    <source>
        <strain evidence="3 4">ACD0624</strain>
    </source>
</reference>
<dbReference type="CDD" id="cd03426">
    <property type="entry name" value="NUDIX_CoAse_Nudt7"/>
    <property type="match status" value="1"/>
</dbReference>
<dbReference type="EMBL" id="JBBBZM010000094">
    <property type="protein sequence ID" value="KAL0634454.1"/>
    <property type="molecule type" value="Genomic_DNA"/>
</dbReference>
<dbReference type="InterPro" id="IPR015797">
    <property type="entry name" value="NUDIX_hydrolase-like_dom_sf"/>
</dbReference>
<comment type="caution">
    <text evidence="3">The sequence shown here is derived from an EMBL/GenBank/DDBJ whole genome shotgun (WGS) entry which is preliminary data.</text>
</comment>
<gene>
    <name evidence="3" type="ORF">Q9L58_006625</name>
</gene>